<sequence>MFIFFHGLDLDRYYKTVDDSIIEFHQHKMEQINSILSELWARVYQGNDIETIKIKSQTVGSAEKKKSYDYSVVMTVDQTDVDMRDRCSAGQKVLASILIRIALADVFAGNCRILALGFF</sequence>
<gene>
    <name evidence="1" type="ORF">MENTE1834_LOCUS39361</name>
</gene>
<reference evidence="1" key="1">
    <citation type="submission" date="2023-11" db="EMBL/GenBank/DDBJ databases">
        <authorList>
            <person name="Poullet M."/>
        </authorList>
    </citation>
    <scope>NUCLEOTIDE SEQUENCE</scope>
    <source>
        <strain evidence="1">E1834</strain>
    </source>
</reference>
<keyword evidence="2" id="KW-1185">Reference proteome</keyword>
<evidence type="ECO:0000313" key="2">
    <source>
        <dbReference type="Proteomes" id="UP001497535"/>
    </source>
</evidence>
<comment type="caution">
    <text evidence="1">The sequence shown here is derived from an EMBL/GenBank/DDBJ whole genome shotgun (WGS) entry which is preliminary data.</text>
</comment>
<evidence type="ECO:0000313" key="1">
    <source>
        <dbReference type="EMBL" id="CAK5091521.1"/>
    </source>
</evidence>
<name>A0ACB1AJ19_MELEN</name>
<organism evidence="1 2">
    <name type="scientific">Meloidogyne enterolobii</name>
    <name type="common">Root-knot nematode worm</name>
    <name type="synonym">Meloidogyne mayaguensis</name>
    <dbReference type="NCBI Taxonomy" id="390850"/>
    <lineage>
        <taxon>Eukaryota</taxon>
        <taxon>Metazoa</taxon>
        <taxon>Ecdysozoa</taxon>
        <taxon>Nematoda</taxon>
        <taxon>Chromadorea</taxon>
        <taxon>Rhabditida</taxon>
        <taxon>Tylenchina</taxon>
        <taxon>Tylenchomorpha</taxon>
        <taxon>Tylenchoidea</taxon>
        <taxon>Meloidogynidae</taxon>
        <taxon>Meloidogyninae</taxon>
        <taxon>Meloidogyne</taxon>
    </lineage>
</organism>
<accession>A0ACB1AJ19</accession>
<protein>
    <submittedName>
        <fullName evidence="1">Uncharacterized protein</fullName>
    </submittedName>
</protein>
<proteinExistence type="predicted"/>
<dbReference type="EMBL" id="CAVMJV010000088">
    <property type="protein sequence ID" value="CAK5091521.1"/>
    <property type="molecule type" value="Genomic_DNA"/>
</dbReference>
<dbReference type="Proteomes" id="UP001497535">
    <property type="component" value="Unassembled WGS sequence"/>
</dbReference>